<proteinExistence type="predicted"/>
<feature type="chain" id="PRO_5024929535" description="AsmA family protein" evidence="1">
    <location>
        <begin position="30"/>
        <end position="1035"/>
    </location>
</feature>
<dbReference type="EMBL" id="FCNV02000021">
    <property type="protein sequence ID" value="SAL51438.1"/>
    <property type="molecule type" value="Genomic_DNA"/>
</dbReference>
<name>A0A658R557_9BURK</name>
<feature type="signal peptide" evidence="1">
    <location>
        <begin position="1"/>
        <end position="29"/>
    </location>
</feature>
<dbReference type="RefSeq" id="WP_087129038.1">
    <property type="nucleotide sequence ID" value="NZ_FCNV02000021.1"/>
</dbReference>
<gene>
    <name evidence="2" type="ORF">AWB72_05449</name>
</gene>
<organism evidence="2 3">
    <name type="scientific">Caballeronia concitans</name>
    <dbReference type="NCBI Taxonomy" id="1777133"/>
    <lineage>
        <taxon>Bacteria</taxon>
        <taxon>Pseudomonadati</taxon>
        <taxon>Pseudomonadota</taxon>
        <taxon>Betaproteobacteria</taxon>
        <taxon>Burkholderiales</taxon>
        <taxon>Burkholderiaceae</taxon>
        <taxon>Caballeronia</taxon>
    </lineage>
</organism>
<protein>
    <recommendedName>
        <fullName evidence="4">AsmA family protein</fullName>
    </recommendedName>
</protein>
<dbReference type="AlphaFoldDB" id="A0A658R557"/>
<evidence type="ECO:0000256" key="1">
    <source>
        <dbReference type="SAM" id="SignalP"/>
    </source>
</evidence>
<sequence length="1035" mass="109278">MKLRQVLKHSVLGIVSFVTALTLSAPALATDASVGQLCFSGVSGRQFQGDVSTKGSIDWVRVKYQYPGPGTEPNARFVIFSKPVDDPRPTPSCDRQLALAKAQGISVLIAGRIEHLTLDGRIGRGLSNSLWIPSGEGKLDLTLGYVSTGLLPVGGGKLDLAKSRLYIESTREWLVQPSSVEGEVEIHGYFPRAITGVQLAFPGQAKATSDLRLKDPANDNLQIRLDIATGAATIWQGKYAMMPVTIDGDELDVGPMRFGKPKLSTHGASLTADHGKLITSVNDVSGSAANFSTTAGGLSAQGKQISLVATSLNGSTSQSTTAFAIESLAATNIKLSGADVGLSPKEGNSDIVEGPMSATFNTLSKDTLDGIVDWIKPKVSGLPLRFAQDSVQRINVQLKGTTNAPAVNGWLQAASFGWRGVGIASPVKLLFGRAPNAQELRLPIDLNVPAGGGSIELSDYDQKVLVTAKLQRLRLKAEVAIPITAPDAARLEIAPNQFDVAMQNSISTEPWLAGTKPTLANLNVELSNPVAVRISEDLSVGHFILSTDVLTLGQPILRIGKGGTERRANLDLDLDGKALFAMPIASPSLVLTKAILKAKAGFKFIDVAGSSIDIGGTIVTEPNVELKNLEIDIDALSKTNSIVAQGLSISGSRFERPRQSPSETAFSGRPEGAFQIEKIDAIPRLSSASMFIDEIDASGLRLSLTDAMLTLGETLVLDSAGISVSVDVVASKNERDKNDDGTAKCDENCRPVSVARQYFTNLEVHASGRLKESEFSPNMALDVPPTVSNLVLKVSGRSDRLDGAGKVRIGAFSGTYSTPYEFAFGCEDGSKPRTTLDGRFATGGTVGDLAISVDKGDFGVSGALAAVGYAFTSNKATGCPGSSKDIIVSEEKKISMTGWCPTWSNPGRTCEWYTIIPAIKFSYRLQFDFGAMAGGAAATSAYLKMDKSENLVCLVPPMQVTPQGIAMGITPQFVFNNTLPQIAKDIVNGTIRATLLSYESALLTAIGTSAAGIAGFVFNDPVLGTLACQILGKKH</sequence>
<reference evidence="2 3" key="1">
    <citation type="submission" date="2016-01" db="EMBL/GenBank/DDBJ databases">
        <authorList>
            <person name="Peeters C."/>
        </authorList>
    </citation>
    <scope>NUCLEOTIDE SEQUENCE [LARGE SCALE GENOMIC DNA]</scope>
    <source>
        <strain evidence="2">LMG 29315</strain>
    </source>
</reference>
<dbReference type="Proteomes" id="UP000198263">
    <property type="component" value="Unassembled WGS sequence"/>
</dbReference>
<evidence type="ECO:0008006" key="4">
    <source>
        <dbReference type="Google" id="ProtNLM"/>
    </source>
</evidence>
<accession>A0A658R557</accession>
<keyword evidence="3" id="KW-1185">Reference proteome</keyword>
<evidence type="ECO:0000313" key="3">
    <source>
        <dbReference type="Proteomes" id="UP000198263"/>
    </source>
</evidence>
<comment type="caution">
    <text evidence="2">The sequence shown here is derived from an EMBL/GenBank/DDBJ whole genome shotgun (WGS) entry which is preliminary data.</text>
</comment>
<evidence type="ECO:0000313" key="2">
    <source>
        <dbReference type="EMBL" id="SAL51438.1"/>
    </source>
</evidence>
<keyword evidence="1" id="KW-0732">Signal</keyword>